<evidence type="ECO:0000313" key="2">
    <source>
        <dbReference type="Proteomes" id="UP000199111"/>
    </source>
</evidence>
<dbReference type="AlphaFoldDB" id="A0A1I3UP25"/>
<reference evidence="2" key="1">
    <citation type="submission" date="2016-10" db="EMBL/GenBank/DDBJ databases">
        <authorList>
            <person name="Varghese N."/>
            <person name="Submissions S."/>
        </authorList>
    </citation>
    <scope>NUCLEOTIDE SEQUENCE [LARGE SCALE GENOMIC DNA]</scope>
    <source>
        <strain evidence="2">CGMCC 4.2126</strain>
    </source>
</reference>
<proteinExistence type="predicted"/>
<name>A0A1I3UP25_9ACTN</name>
<dbReference type="Proteomes" id="UP000199111">
    <property type="component" value="Unassembled WGS sequence"/>
</dbReference>
<evidence type="ECO:0000313" key="1">
    <source>
        <dbReference type="EMBL" id="SFJ85134.1"/>
    </source>
</evidence>
<keyword evidence="2" id="KW-1185">Reference proteome</keyword>
<protein>
    <submittedName>
        <fullName evidence="1">Uncharacterized protein</fullName>
    </submittedName>
</protein>
<gene>
    <name evidence="1" type="ORF">SAMN05216275_11345</name>
</gene>
<organism evidence="1 2">
    <name type="scientific">Streptosporangium canum</name>
    <dbReference type="NCBI Taxonomy" id="324952"/>
    <lineage>
        <taxon>Bacteria</taxon>
        <taxon>Bacillati</taxon>
        <taxon>Actinomycetota</taxon>
        <taxon>Actinomycetes</taxon>
        <taxon>Streptosporangiales</taxon>
        <taxon>Streptosporangiaceae</taxon>
        <taxon>Streptosporangium</taxon>
    </lineage>
</organism>
<sequence length="173" mass="19209">MANLVERISDAFQIDYGSFSIVDVDGLSRSPATLDPEKLFSLTDEEEIWFAATANMAIARSRAGYHHNARITLELWEAEPPTEEEGGVDRCTVELFSGSGKLRPTNSVGESGPLLDLRASGASWLVRGHRIAKADPFADVEDFDEDDDDDLVLIMEGLEEFLFQFWPVNAREA</sequence>
<accession>A0A1I3UP25</accession>
<dbReference type="EMBL" id="FOQY01000013">
    <property type="protein sequence ID" value="SFJ85134.1"/>
    <property type="molecule type" value="Genomic_DNA"/>
</dbReference>